<evidence type="ECO:0000313" key="1">
    <source>
        <dbReference type="EMBL" id="KAI8663743.1"/>
    </source>
</evidence>
<sequence length="390" mass="42671">MILPREHETPFNKAPLIRAVTALLMVISILSAITRLVTRMATAGNLKLDDILVGTSTKIMAIAQSIAVIIQGANGLGKMQGLSADQVSSILKAQYTSDVLFILTLLLAKISATRTVWGMAPRKRRGLIWATEGLIGVWALSSIAASFFQCSIPEPWDYMKGQCFNRYAFWVYVDALNIITDLAITSILVDMFIHLKTSVAKKTLVIGVFGSRTFIIPPIICHMYYYKAATESNNPMFDMWPPTIITQVILCMSVMATCIPYLKPFLDSLESGQMIAGDLRGASSKGSNSRSRSGPSGYASASAHTSRPRDKSARGIMSVATMATNASYRRQNYEMMDMGKSRDRGNKATVTAASEANGSWDRHSQTSQTVLVEQSWTVDVHRERSGTTGA</sequence>
<keyword evidence="2" id="KW-1185">Reference proteome</keyword>
<accession>A0ACC0QUR2</accession>
<evidence type="ECO:0000313" key="2">
    <source>
        <dbReference type="Proteomes" id="UP001065298"/>
    </source>
</evidence>
<comment type="caution">
    <text evidence="1">The sequence shown here is derived from an EMBL/GenBank/DDBJ whole genome shotgun (WGS) entry which is preliminary data.</text>
</comment>
<organism evidence="1 2">
    <name type="scientific">Fusarium keratoplasticum</name>
    <dbReference type="NCBI Taxonomy" id="1328300"/>
    <lineage>
        <taxon>Eukaryota</taxon>
        <taxon>Fungi</taxon>
        <taxon>Dikarya</taxon>
        <taxon>Ascomycota</taxon>
        <taxon>Pezizomycotina</taxon>
        <taxon>Sordariomycetes</taxon>
        <taxon>Hypocreomycetidae</taxon>
        <taxon>Hypocreales</taxon>
        <taxon>Nectriaceae</taxon>
        <taxon>Fusarium</taxon>
        <taxon>Fusarium solani species complex</taxon>
    </lineage>
</organism>
<gene>
    <name evidence="1" type="ORF">NCS57_00976400</name>
</gene>
<name>A0ACC0QUR2_9HYPO</name>
<reference evidence="1" key="1">
    <citation type="submission" date="2022-06" db="EMBL/GenBank/DDBJ databases">
        <title>Fusarium solani species complex genomes reveal bases of compartmentalisation and animal pathogenesis.</title>
        <authorList>
            <person name="Tsai I.J."/>
        </authorList>
    </citation>
    <scope>NUCLEOTIDE SEQUENCE</scope>
    <source>
        <strain evidence="1">Fu6.1</strain>
    </source>
</reference>
<proteinExistence type="predicted"/>
<dbReference type="EMBL" id="CM046509">
    <property type="protein sequence ID" value="KAI8663743.1"/>
    <property type="molecule type" value="Genomic_DNA"/>
</dbReference>
<dbReference type="Proteomes" id="UP001065298">
    <property type="component" value="Chromosome 7"/>
</dbReference>
<protein>
    <submittedName>
        <fullName evidence="1">Uncharacterized protein</fullName>
    </submittedName>
</protein>